<comment type="caution">
    <text evidence="1">The sequence shown here is derived from an EMBL/GenBank/DDBJ whole genome shotgun (WGS) entry which is preliminary data.</text>
</comment>
<evidence type="ECO:0000313" key="2">
    <source>
        <dbReference type="Proteomes" id="UP001060215"/>
    </source>
</evidence>
<sequence>MAISLLSLQTLFSTFLVLSPFYVSAQSPPIGDTDFICSPDSPDSCETYVTYRAQTPEYLDLESISNLFGVSSATIAKASNLVSHNARLIPDQLLLIPITCSCNGTYFFSNVTYQIKEGDSFYVVSITEFESLINYRDAEDTNPTQNPIDLQVGEEVVFPLLCNCPSKALSEKGIKYLITYMWQPGDDLLPVSAMFNASPFDIVSENNYRNFTVDVDLPVLIPVSQPPLLSQPFKRYKPKHRWTLVIVLCSTGALVLFLLASLLAYVHLLYKKKLSLKHNSSLLETDDLIQMKKASKVEAFEAKTNQEKLLPRVSDCLGQPIMYDRKVIMEATMNLSERYRIGGSIYRAIIDGQVFAVKKTKDATEELKILQKVNHGNLVKLMGISSDNEGNCFLVYEDAENGSLDKWLYPKYSSSSSSSSSGYVASLTWTQRLNIALDVANGLQYMHEHTQPSIVHRDIRTSNILLNSRFKAKISNFSIARPATIPVMKKVDVFAFGIVLLELLSGRKAMEMKENGEFVMLWKEIRGILEVEERKEEMLREWMDPNLESFYSIDSAMSLAALARECTAEKYSARPRMAEIVFNLSVLTQPSPERYERSWTSGLETEDAIQMISPVIAR</sequence>
<name>A0ACC0J3V9_9ERIC</name>
<organism evidence="1 2">
    <name type="scientific">Camellia lanceoleosa</name>
    <dbReference type="NCBI Taxonomy" id="1840588"/>
    <lineage>
        <taxon>Eukaryota</taxon>
        <taxon>Viridiplantae</taxon>
        <taxon>Streptophyta</taxon>
        <taxon>Embryophyta</taxon>
        <taxon>Tracheophyta</taxon>
        <taxon>Spermatophyta</taxon>
        <taxon>Magnoliopsida</taxon>
        <taxon>eudicotyledons</taxon>
        <taxon>Gunneridae</taxon>
        <taxon>Pentapetalae</taxon>
        <taxon>asterids</taxon>
        <taxon>Ericales</taxon>
        <taxon>Theaceae</taxon>
        <taxon>Camellia</taxon>
    </lineage>
</organism>
<gene>
    <name evidence="1" type="ORF">LOK49_LG01G03420</name>
</gene>
<keyword evidence="2" id="KW-1185">Reference proteome</keyword>
<dbReference type="Proteomes" id="UP001060215">
    <property type="component" value="Chromosome 1"/>
</dbReference>
<evidence type="ECO:0000313" key="1">
    <source>
        <dbReference type="EMBL" id="KAI8032448.1"/>
    </source>
</evidence>
<proteinExistence type="predicted"/>
<accession>A0ACC0J3V9</accession>
<dbReference type="EMBL" id="CM045758">
    <property type="protein sequence ID" value="KAI8032448.1"/>
    <property type="molecule type" value="Genomic_DNA"/>
</dbReference>
<protein>
    <submittedName>
        <fullName evidence="1">Serine/threonine receptor-like kinase NFP</fullName>
    </submittedName>
</protein>
<reference evidence="1 2" key="1">
    <citation type="journal article" date="2022" name="Plant J.">
        <title>Chromosome-level genome of Camellia lanceoleosa provides a valuable resource for understanding genome evolution and self-incompatibility.</title>
        <authorList>
            <person name="Gong W."/>
            <person name="Xiao S."/>
            <person name="Wang L."/>
            <person name="Liao Z."/>
            <person name="Chang Y."/>
            <person name="Mo W."/>
            <person name="Hu G."/>
            <person name="Li W."/>
            <person name="Zhao G."/>
            <person name="Zhu H."/>
            <person name="Hu X."/>
            <person name="Ji K."/>
            <person name="Xiang X."/>
            <person name="Song Q."/>
            <person name="Yuan D."/>
            <person name="Jin S."/>
            <person name="Zhang L."/>
        </authorList>
    </citation>
    <scope>NUCLEOTIDE SEQUENCE [LARGE SCALE GENOMIC DNA]</scope>
    <source>
        <strain evidence="1">SQ_2022a</strain>
    </source>
</reference>